<dbReference type="PANTHER" id="PTHR33988:SF3">
    <property type="entry name" value="ENDORIBONUCLEASE TOXIN CHPB-RELATED"/>
    <property type="match status" value="1"/>
</dbReference>
<dbReference type="PANTHER" id="PTHR33988">
    <property type="entry name" value="ENDORIBONUCLEASE MAZF-RELATED"/>
    <property type="match status" value="1"/>
</dbReference>
<dbReference type="GO" id="GO:0004521">
    <property type="term" value="F:RNA endonuclease activity"/>
    <property type="evidence" value="ECO:0007669"/>
    <property type="project" value="TreeGrafter"/>
</dbReference>
<dbReference type="InterPro" id="IPR011067">
    <property type="entry name" value="Plasmid_toxin/cell-grow_inhib"/>
</dbReference>
<dbReference type="EMBL" id="CP012747">
    <property type="protein sequence ID" value="ALL67837.1"/>
    <property type="molecule type" value="Genomic_DNA"/>
</dbReference>
<dbReference type="SUPFAM" id="SSF50118">
    <property type="entry name" value="Cell growth inhibitor/plasmid maintenance toxic component"/>
    <property type="match status" value="1"/>
</dbReference>
<dbReference type="GeneID" id="69971623"/>
<dbReference type="GO" id="GO:0016075">
    <property type="term" value="P:rRNA catabolic process"/>
    <property type="evidence" value="ECO:0007669"/>
    <property type="project" value="TreeGrafter"/>
</dbReference>
<evidence type="ECO:0000313" key="2">
    <source>
        <dbReference type="Proteomes" id="UP000019146"/>
    </source>
</evidence>
<dbReference type="AlphaFoldDB" id="A0A0N7JV01"/>
<protein>
    <submittedName>
        <fullName evidence="1">Programmed cell death toxin MazF</fullName>
    </submittedName>
</protein>
<dbReference type="Gene3D" id="2.30.30.110">
    <property type="match status" value="1"/>
</dbReference>
<dbReference type="Pfam" id="PF02452">
    <property type="entry name" value="PemK_toxin"/>
    <property type="match status" value="1"/>
</dbReference>
<sequence length="114" mass="12830">MKNGVPEIGDVWWIRLEPVVGHEQGGSYPRPVVVLSHYEHNGPAQRIVAVPCTSKIRGFSTEIPVSALPKPCVALIDQITTLDWVARRGEFREERIAQPELDAIRRSLKAFLMM</sequence>
<dbReference type="GO" id="GO:0006402">
    <property type="term" value="P:mRNA catabolic process"/>
    <property type="evidence" value="ECO:0007669"/>
    <property type="project" value="TreeGrafter"/>
</dbReference>
<evidence type="ECO:0000313" key="1">
    <source>
        <dbReference type="EMBL" id="ALL67837.1"/>
    </source>
</evidence>
<reference evidence="1 2" key="1">
    <citation type="journal article" date="2014" name="Genome Announc.">
        <title>Draft Genome Sequence of the Haloacid-Degrading Burkholderia caribensis Strain MBA4.</title>
        <authorList>
            <person name="Pan Y."/>
            <person name="Kong K.F."/>
            <person name="Tsang J.S."/>
        </authorList>
    </citation>
    <scope>NUCLEOTIDE SEQUENCE [LARGE SCALE GENOMIC DNA]</scope>
    <source>
        <strain evidence="1 2">MBA4</strain>
    </source>
</reference>
<dbReference type="RefSeq" id="WP_035999530.1">
    <property type="nucleotide sequence ID" value="NZ_CP012747.1"/>
</dbReference>
<dbReference type="InterPro" id="IPR003477">
    <property type="entry name" value="PemK-like"/>
</dbReference>
<accession>A0A0N7JV01</accession>
<proteinExistence type="predicted"/>
<dbReference type="KEGG" id="bcai:K788_0001042"/>
<name>A0A0N7JV01_9BURK</name>
<organism evidence="1 2">
    <name type="scientific">Paraburkholderia caribensis MBA4</name>
    <dbReference type="NCBI Taxonomy" id="1323664"/>
    <lineage>
        <taxon>Bacteria</taxon>
        <taxon>Pseudomonadati</taxon>
        <taxon>Pseudomonadota</taxon>
        <taxon>Betaproteobacteria</taxon>
        <taxon>Burkholderiales</taxon>
        <taxon>Burkholderiaceae</taxon>
        <taxon>Paraburkholderia</taxon>
    </lineage>
</organism>
<gene>
    <name evidence="1" type="ORF">K788_0001042</name>
</gene>
<dbReference type="Proteomes" id="UP000019146">
    <property type="component" value="Chromosome 2"/>
</dbReference>
<dbReference type="GO" id="GO:0003677">
    <property type="term" value="F:DNA binding"/>
    <property type="evidence" value="ECO:0007669"/>
    <property type="project" value="InterPro"/>
</dbReference>